<keyword evidence="3 5" id="KW-1133">Transmembrane helix</keyword>
<comment type="subcellular location">
    <subcellularLocation>
        <location evidence="1">Membrane</location>
        <topology evidence="1">Single-pass membrane protein</topology>
    </subcellularLocation>
</comment>
<evidence type="ECO:0000256" key="4">
    <source>
        <dbReference type="ARBA" id="ARBA00023136"/>
    </source>
</evidence>
<keyword evidence="8" id="KW-1185">Reference proteome</keyword>
<evidence type="ECO:0000313" key="7">
    <source>
        <dbReference type="EMBL" id="MCX5617738.1"/>
    </source>
</evidence>
<feature type="transmembrane region" description="Helical" evidence="5">
    <location>
        <begin position="7"/>
        <end position="28"/>
    </location>
</feature>
<dbReference type="PANTHER" id="PTHR36985:SF1">
    <property type="entry name" value="TRANSLOCATION AND ASSEMBLY MODULE SUBUNIT TAMB"/>
    <property type="match status" value="1"/>
</dbReference>
<comment type="caution">
    <text evidence="7">The sequence shown here is derived from an EMBL/GenBank/DDBJ whole genome shotgun (WGS) entry which is preliminary data.</text>
</comment>
<evidence type="ECO:0000259" key="6">
    <source>
        <dbReference type="Pfam" id="PF04357"/>
    </source>
</evidence>
<organism evidence="7 8">
    <name type="scientific">Bombella pluederhausensis</name>
    <dbReference type="NCBI Taxonomy" id="2967336"/>
    <lineage>
        <taxon>Bacteria</taxon>
        <taxon>Pseudomonadati</taxon>
        <taxon>Pseudomonadota</taxon>
        <taxon>Alphaproteobacteria</taxon>
        <taxon>Acetobacterales</taxon>
        <taxon>Acetobacteraceae</taxon>
        <taxon>Bombella</taxon>
    </lineage>
</organism>
<evidence type="ECO:0000256" key="1">
    <source>
        <dbReference type="ARBA" id="ARBA00004167"/>
    </source>
</evidence>
<evidence type="ECO:0000256" key="5">
    <source>
        <dbReference type="SAM" id="Phobius"/>
    </source>
</evidence>
<dbReference type="EMBL" id="JANIDY010000001">
    <property type="protein sequence ID" value="MCX5617738.1"/>
    <property type="molecule type" value="Genomic_DNA"/>
</dbReference>
<evidence type="ECO:0000256" key="2">
    <source>
        <dbReference type="ARBA" id="ARBA00022692"/>
    </source>
</evidence>
<proteinExistence type="predicted"/>
<accession>A0ABT3WFV0</accession>
<evidence type="ECO:0000256" key="3">
    <source>
        <dbReference type="ARBA" id="ARBA00022989"/>
    </source>
</evidence>
<dbReference type="Proteomes" id="UP001165576">
    <property type="component" value="Unassembled WGS sequence"/>
</dbReference>
<protein>
    <submittedName>
        <fullName evidence="7">Translocation/assembly module TamB domain-containing protein</fullName>
    </submittedName>
</protein>
<reference evidence="7" key="1">
    <citation type="submission" date="2022-07" db="EMBL/GenBank/DDBJ databases">
        <title>Bombella genomes.</title>
        <authorList>
            <person name="Harer L."/>
            <person name="Styblova S."/>
            <person name="Ehrmann M."/>
        </authorList>
    </citation>
    <scope>NUCLEOTIDE SEQUENCE</scope>
    <source>
        <strain evidence="7">TMW 2.2543</strain>
    </source>
</reference>
<feature type="domain" description="Translocation and assembly module TamB C-terminal" evidence="6">
    <location>
        <begin position="1048"/>
        <end position="1404"/>
    </location>
</feature>
<dbReference type="RefSeq" id="WP_266116205.1">
    <property type="nucleotide sequence ID" value="NZ_JANIDY010000001.1"/>
</dbReference>
<keyword evidence="4 5" id="KW-0472">Membrane</keyword>
<sequence length="1404" mass="148060">MRRLFRYGLYCLGGMAFLIVLALVGINLPQTKRLLERKLPDWTGGMIQAEGVEGIVPWHLALSHVVLKDPQGVWLEGRHADLRLGLLALLHKQVHIRNLSAEELDYIRNPSFPSDPNAPKTSSTSLPNWGVKLDRLALSRLMVGKDVFGQDAALQIEGKAALESLSALSGVPAFTHMTEASLSLTAQRLDHPAHLQLDLRTGRHEADGQLHYDEDAQGFASSPGGLNVLDPLAVDLSLHGPYGALKTQLAVKAATQQETPLTADMQGSLDLLHLTDDLTLAFHAPAMVIRPGMGWETLDMKAAVQGAMLDPHGTVQLDGTDLTASGAGVERIHFQLGAQNGGIQALLARDAAALRRVLVGRPLGDDSRLSLSARLDGISLPGKASTILAAAPLTLEATIQPYHEDRPYQIDVEHDAVHLGMTGTLTSNLTGHMQLDMDRLPDLTVLLGQNLSGLVHVSGDVSLPLGHPGDMTAALDGQFGLKEGPAPAVALIADQGTLHVRVKRQDDGSIHLEQATLGGKAFHLEGNALLDQKQVLSSSLKLSLSDMMALNPALRGHLFLDTAVEGPLTDLAMKVHLTGRLGVVHSGTVLPEAPLDMQADLIHLPSQPQGTVQVSGALDSSPLKLSMEFARKVDGEVTAKLDTLTWKDLQGRAALTLPAGRLIPQGDVELRVSRLDGFSRLLGRPMTGHVQLGLHTLPGAGKNDSGGLHDRLHLLVDGQFRMGSYAVNALNLKGDVQHLYEDPVIDMGLKLSGLRVNEMTGDLQVLAKGPQSALAIQGHGALDHVMQSSAQFSLAALVNIPGQEVHLNKLSAGLKGDEIKLLSPAVLHYGQTLSVEHLSAELRPPHGIAGRVFLDGSLKPELALEARLERITAALAKPFVASLPVEGEFAAAAKLKGSLTAPEGRVTLDGKGIRFISEATDSLPAGRLHVQADMDGKQAHLQTELRAGDPIALLIAGQIPLKPDGALGVTAKGRVELSAANAFLGTGGMGVGGQLSLDLGVKGSLQQPQLSGTVQLHGGSFDHFAEGVHLHAMDAVLTARGDALNVEHFTARAGQGTLGLTGQIGVLHPGLPVDLRFAMDKAQPVQSDMLTEEINSRLHIYGQATTRLDVDGNITVPEASITLPDSMPASVPQLEVITPDQAKTVTRPAPKLVIGLNIDFISPEKLFVRGHGLFAEMQGKLHIGGVSSVPVITGGINLKRGNFNLAGINLNFTYGQVGFNGASAAHKLDPTVDFRADRNANGTLASLLVRGYASNPKIDFVSNPSRPRDEVLSILLFGADRSSLSSTQLASLGLAVVQIGGSSAFDPMGKVRSSLGLDHLAIGGGNSVGNGAASVEAGKYVMKGVYVGAKEGLSGKGAQAQVKVDLTKRLQLNTTVGTGGQVTGFTTPENDPGSSIGLSYGIDY</sequence>
<dbReference type="InterPro" id="IPR007452">
    <property type="entry name" value="TamB_C"/>
</dbReference>
<keyword evidence="2 5" id="KW-0812">Transmembrane</keyword>
<gene>
    <name evidence="7" type="ORF">NQF86_03495</name>
</gene>
<evidence type="ECO:0000313" key="8">
    <source>
        <dbReference type="Proteomes" id="UP001165576"/>
    </source>
</evidence>
<dbReference type="Pfam" id="PF04357">
    <property type="entry name" value="TamB"/>
    <property type="match status" value="1"/>
</dbReference>
<name>A0ABT3WFV0_9PROT</name>
<dbReference type="PANTHER" id="PTHR36985">
    <property type="entry name" value="TRANSLOCATION AND ASSEMBLY MODULE SUBUNIT TAMB"/>
    <property type="match status" value="1"/>
</dbReference>